<dbReference type="EMBL" id="JAEHFY010000005">
    <property type="protein sequence ID" value="MBK0382297.1"/>
    <property type="molecule type" value="Genomic_DNA"/>
</dbReference>
<dbReference type="Gene3D" id="3.40.50.1010">
    <property type="entry name" value="5'-nuclease"/>
    <property type="match status" value="1"/>
</dbReference>
<dbReference type="Proteomes" id="UP000660024">
    <property type="component" value="Unassembled WGS sequence"/>
</dbReference>
<dbReference type="InterPro" id="IPR029060">
    <property type="entry name" value="PIN-like_dom_sf"/>
</dbReference>
<gene>
    <name evidence="2" type="ORF">I5M32_04925</name>
</gene>
<evidence type="ECO:0000259" key="1">
    <source>
        <dbReference type="Pfam" id="PF10130"/>
    </source>
</evidence>
<dbReference type="RefSeq" id="WP_200585078.1">
    <property type="nucleotide sequence ID" value="NZ_JAEHFY010000005.1"/>
</dbReference>
<evidence type="ECO:0000313" key="2">
    <source>
        <dbReference type="EMBL" id="MBK0382297.1"/>
    </source>
</evidence>
<organism evidence="2 3">
    <name type="scientific">Pedobacter segetis</name>
    <dbReference type="NCBI Taxonomy" id="2793069"/>
    <lineage>
        <taxon>Bacteria</taxon>
        <taxon>Pseudomonadati</taxon>
        <taxon>Bacteroidota</taxon>
        <taxon>Sphingobacteriia</taxon>
        <taxon>Sphingobacteriales</taxon>
        <taxon>Sphingobacteriaceae</taxon>
        <taxon>Pedobacter</taxon>
    </lineage>
</organism>
<dbReference type="Pfam" id="PF10130">
    <property type="entry name" value="PIN_2"/>
    <property type="match status" value="1"/>
</dbReference>
<dbReference type="InterPro" id="IPR002716">
    <property type="entry name" value="PIN_dom"/>
</dbReference>
<feature type="domain" description="PIN" evidence="1">
    <location>
        <begin position="4"/>
        <end position="133"/>
    </location>
</feature>
<accession>A0ABS1BHE0</accession>
<comment type="caution">
    <text evidence="2">The sequence shown here is derived from an EMBL/GenBank/DDBJ whole genome shotgun (WGS) entry which is preliminary data.</text>
</comment>
<sequence>MKIVVDTNVVFSLLINSQSSIGEIFLDSSNRFEFFSTTYMRVEIVRHWEKLKKISNLSEENLQLALSKILLKLRFINEELISNETWVQAENLVNKIDPFDIDFVALTIHLKADLWTGDKVLYSGLKKLNFKNVLNTNDLKIIKG</sequence>
<reference evidence="2 3" key="1">
    <citation type="submission" date="2020-12" db="EMBL/GenBank/DDBJ databases">
        <title>Bacterial novel species Pedobacter sp. SD-b isolated from soil.</title>
        <authorList>
            <person name="Jung H.-Y."/>
        </authorList>
    </citation>
    <scope>NUCLEOTIDE SEQUENCE [LARGE SCALE GENOMIC DNA]</scope>
    <source>
        <strain evidence="2 3">SD-b</strain>
    </source>
</reference>
<keyword evidence="3" id="KW-1185">Reference proteome</keyword>
<dbReference type="SUPFAM" id="SSF88723">
    <property type="entry name" value="PIN domain-like"/>
    <property type="match status" value="1"/>
</dbReference>
<evidence type="ECO:0000313" key="3">
    <source>
        <dbReference type="Proteomes" id="UP000660024"/>
    </source>
</evidence>
<proteinExistence type="predicted"/>
<name>A0ABS1BHE0_9SPHI</name>
<protein>
    <recommendedName>
        <fullName evidence="1">PIN domain-containing protein</fullName>
    </recommendedName>
</protein>